<gene>
    <name evidence="1" type="ORF">SAMN04515672_1792</name>
</gene>
<dbReference type="Gene3D" id="2.30.110.10">
    <property type="entry name" value="Electron Transport, Fmn-binding Protein, Chain A"/>
    <property type="match status" value="1"/>
</dbReference>
<evidence type="ECO:0000313" key="2">
    <source>
        <dbReference type="Proteomes" id="UP000198882"/>
    </source>
</evidence>
<accession>A0A1G8XKC3</accession>
<evidence type="ECO:0000313" key="1">
    <source>
        <dbReference type="EMBL" id="SDJ90923.1"/>
    </source>
</evidence>
<reference evidence="2" key="1">
    <citation type="submission" date="2016-10" db="EMBL/GenBank/DDBJ databases">
        <authorList>
            <person name="Varghese N."/>
            <person name="Submissions S."/>
        </authorList>
    </citation>
    <scope>NUCLEOTIDE SEQUENCE [LARGE SCALE GENOMIC DNA]</scope>
    <source>
        <strain evidence="2">B4,CECT 8067,JCM 17497</strain>
    </source>
</reference>
<keyword evidence="2" id="KW-1185">Reference proteome</keyword>
<dbReference type="AlphaFoldDB" id="A0A1G8XKC3"/>
<dbReference type="Pfam" id="PF12900">
    <property type="entry name" value="Pyridox_ox_2"/>
    <property type="match status" value="1"/>
</dbReference>
<proteinExistence type="predicted"/>
<protein>
    <recommendedName>
        <fullName evidence="3">Nitroimidazol reductase NimA, pyridoxamine 5'-phosphate oxidase superfamily</fullName>
    </recommendedName>
</protein>
<dbReference type="EMBL" id="FNFE01000002">
    <property type="protein sequence ID" value="SDJ90923.1"/>
    <property type="molecule type" value="Genomic_DNA"/>
</dbReference>
<evidence type="ECO:0008006" key="3">
    <source>
        <dbReference type="Google" id="ProtNLM"/>
    </source>
</evidence>
<dbReference type="InterPro" id="IPR012349">
    <property type="entry name" value="Split_barrel_FMN-bd"/>
</dbReference>
<dbReference type="OrthoDB" id="953at2157"/>
<dbReference type="InterPro" id="IPR024747">
    <property type="entry name" value="Pyridox_Oxase-rel"/>
</dbReference>
<organism evidence="1 2">
    <name type="scientific">Natronorubrum texcoconense</name>
    <dbReference type="NCBI Taxonomy" id="1095776"/>
    <lineage>
        <taxon>Archaea</taxon>
        <taxon>Methanobacteriati</taxon>
        <taxon>Methanobacteriota</taxon>
        <taxon>Stenosarchaea group</taxon>
        <taxon>Halobacteria</taxon>
        <taxon>Halobacteriales</taxon>
        <taxon>Natrialbaceae</taxon>
        <taxon>Natronorubrum</taxon>
    </lineage>
</organism>
<dbReference type="RefSeq" id="WP_090304675.1">
    <property type="nucleotide sequence ID" value="NZ_FNFE01000002.1"/>
</dbReference>
<dbReference type="Proteomes" id="UP000198882">
    <property type="component" value="Unassembled WGS sequence"/>
</dbReference>
<name>A0A1G8XKC3_9EURY</name>
<sequence length="160" mass="18034">MSIDELQEYGLSEMDDGEIRQFLSSQKVGVLGLPDANEPYLLPLSFGYDGEERLYFTYLIGSSSRKGTMSEETDTASFLVYKVDTMYNWQSVLLTGTITDVPDTEWDDLEETMSDVWRPNLFETASLSGDVKLYEFRIREQTGVKHQGLPPGFEAGGESN</sequence>
<dbReference type="STRING" id="1095776.SAMN04515672_1792"/>
<dbReference type="SUPFAM" id="SSF50475">
    <property type="entry name" value="FMN-binding split barrel"/>
    <property type="match status" value="1"/>
</dbReference>